<name>A0A1T4R3V7_9HYPH</name>
<dbReference type="PROSITE" id="PS51168">
    <property type="entry name" value="CHORISMATE_MUT_2"/>
    <property type="match status" value="1"/>
</dbReference>
<organism evidence="3 4">
    <name type="scientific">Enhydrobacter aerosaccus</name>
    <dbReference type="NCBI Taxonomy" id="225324"/>
    <lineage>
        <taxon>Bacteria</taxon>
        <taxon>Pseudomonadati</taxon>
        <taxon>Pseudomonadota</taxon>
        <taxon>Alphaproteobacteria</taxon>
        <taxon>Hyphomicrobiales</taxon>
        <taxon>Enhydrobacter</taxon>
    </lineage>
</organism>
<dbReference type="AlphaFoldDB" id="A0A1T4R3V7"/>
<sequence>MDAPSLDSLRQQIDAIDGELHGLICRRASLVGQIAAAKPAGGLSMRPGREAQVLRKRLAAHEGEFPAAAVYRMWREMISAFALMQTKDLKIAVCRPADQPGYWDIARDHFGCQVPMVAYESPAQVLAEVRSNPATIGVAPAPIEADTAPWWPLLASGEQTLPNIVARLPFLTMPNARARGLSALVLARIEPEESGDDRALVSVQASTAISRNRIAGALTKAGLPAFISALDQLMAGVHHYLLELPGVIADGDERLRGLEQALGLDRGSVAAIGAYAVPVGARP</sequence>
<protein>
    <recommendedName>
        <fullName evidence="1">chorismate mutase</fullName>
        <ecNumber evidence="1">5.4.99.5</ecNumber>
    </recommendedName>
</protein>
<dbReference type="EMBL" id="FUWJ01000004">
    <property type="protein sequence ID" value="SKA10537.1"/>
    <property type="molecule type" value="Genomic_DNA"/>
</dbReference>
<dbReference type="Proteomes" id="UP000190092">
    <property type="component" value="Unassembled WGS sequence"/>
</dbReference>
<dbReference type="GO" id="GO:0046417">
    <property type="term" value="P:chorismate metabolic process"/>
    <property type="evidence" value="ECO:0007669"/>
    <property type="project" value="InterPro"/>
</dbReference>
<dbReference type="SMART" id="SM00830">
    <property type="entry name" value="CM_2"/>
    <property type="match status" value="1"/>
</dbReference>
<dbReference type="Gene3D" id="1.20.59.10">
    <property type="entry name" value="Chorismate mutase"/>
    <property type="match status" value="1"/>
</dbReference>
<evidence type="ECO:0000259" key="2">
    <source>
        <dbReference type="PROSITE" id="PS51168"/>
    </source>
</evidence>
<evidence type="ECO:0000256" key="1">
    <source>
        <dbReference type="ARBA" id="ARBA00012404"/>
    </source>
</evidence>
<accession>A0A1T4R3V7</accession>
<dbReference type="RefSeq" id="WP_085935243.1">
    <property type="nucleotide sequence ID" value="NZ_FUWJ01000004.1"/>
</dbReference>
<feature type="domain" description="Chorismate mutase" evidence="2">
    <location>
        <begin position="1"/>
        <end position="89"/>
    </location>
</feature>
<dbReference type="GO" id="GO:0004106">
    <property type="term" value="F:chorismate mutase activity"/>
    <property type="evidence" value="ECO:0007669"/>
    <property type="project" value="UniProtKB-EC"/>
</dbReference>
<dbReference type="Pfam" id="PF01817">
    <property type="entry name" value="CM_2"/>
    <property type="match status" value="1"/>
</dbReference>
<evidence type="ECO:0000313" key="3">
    <source>
        <dbReference type="EMBL" id="SKA10537.1"/>
    </source>
</evidence>
<dbReference type="EC" id="5.4.99.5" evidence="1"/>
<dbReference type="InterPro" id="IPR036979">
    <property type="entry name" value="CM_dom_sf"/>
</dbReference>
<dbReference type="STRING" id="225324.SAMN02745126_03545"/>
<reference evidence="4" key="1">
    <citation type="submission" date="2017-02" db="EMBL/GenBank/DDBJ databases">
        <authorList>
            <person name="Varghese N."/>
            <person name="Submissions S."/>
        </authorList>
    </citation>
    <scope>NUCLEOTIDE SEQUENCE [LARGE SCALE GENOMIC DNA]</scope>
    <source>
        <strain evidence="4">ATCC 27094</strain>
    </source>
</reference>
<dbReference type="InterPro" id="IPR002701">
    <property type="entry name" value="CM_II_prokaryot"/>
</dbReference>
<dbReference type="InterPro" id="IPR036263">
    <property type="entry name" value="Chorismate_II_sf"/>
</dbReference>
<dbReference type="OrthoDB" id="7268348at2"/>
<proteinExistence type="predicted"/>
<gene>
    <name evidence="3" type="ORF">SAMN02745126_03545</name>
</gene>
<evidence type="ECO:0000313" key="4">
    <source>
        <dbReference type="Proteomes" id="UP000190092"/>
    </source>
</evidence>
<dbReference type="SUPFAM" id="SSF48600">
    <property type="entry name" value="Chorismate mutase II"/>
    <property type="match status" value="1"/>
</dbReference>
<keyword evidence="4" id="KW-1185">Reference proteome</keyword>